<keyword evidence="1" id="KW-0812">Transmembrane</keyword>
<evidence type="ECO:0000313" key="3">
    <source>
        <dbReference type="EMBL" id="MBE8718275.1"/>
    </source>
</evidence>
<feature type="transmembrane region" description="Helical" evidence="1">
    <location>
        <begin position="54"/>
        <end position="75"/>
    </location>
</feature>
<dbReference type="AlphaFoldDB" id="A0A928YV81"/>
<evidence type="ECO:0000313" key="4">
    <source>
        <dbReference type="Proteomes" id="UP000652567"/>
    </source>
</evidence>
<dbReference type="PANTHER" id="PTHR35342:SF5">
    <property type="entry name" value="TRICARBOXYLIC TRANSPORT PROTEIN"/>
    <property type="match status" value="1"/>
</dbReference>
<comment type="caution">
    <text evidence="3">The sequence shown here is derived from an EMBL/GenBank/DDBJ whole genome shotgun (WGS) entry which is preliminary data.</text>
</comment>
<feature type="transmembrane region" description="Helical" evidence="1">
    <location>
        <begin position="353"/>
        <end position="374"/>
    </location>
</feature>
<keyword evidence="1" id="KW-1133">Transmembrane helix</keyword>
<gene>
    <name evidence="3" type="ORF">C4F51_13855</name>
</gene>
<feature type="transmembrane region" description="Helical" evidence="1">
    <location>
        <begin position="192"/>
        <end position="213"/>
    </location>
</feature>
<dbReference type="EMBL" id="PRDL01000001">
    <property type="protein sequence ID" value="MBE8718275.1"/>
    <property type="molecule type" value="Genomic_DNA"/>
</dbReference>
<proteinExistence type="predicted"/>
<sequence length="494" mass="52152">MMDMITSLLTWSSVLAAVCGVLIGIILGALPGLSVTMAVALLFPLTLGMNSADGIIMLLGIYVGGIYGGSIPAILLNTPGTPASVVTCFEGYPMTQRGEGDKALAISTLATFVGGTLSALVLIFLAPVFATFALKFSAPEFFALAALGLSAIILISSDNPVKGIIGGALGLLLSTVGVDAFTGYTRFTFDNFYLLGGISFVPVLIGLFAFSALMTSYLQPPSSIPKNAVKPVSIRGTLSHLKVGKRLKWPMFRSGLIGTFVGSVPGAGGDVAAFLSYTEAKRVSKEPETFGKGNLDGLASAESANNAVTGGAMVPLLTLGIPGDTVAAVILGAFMVHGLQPGPLLFQDHAQTVYMIFAGLLLINLLVLIFGLLGVRLFSRLNQVPLHWLNPVILILCVVGAYSVNNTLFDVGVMLVSGIVGYFLIRQGFGVAPIVLGMVLGPLLESNLRRMFILYDQGAWILLERPIALTFLTLMALLFLLPLLRRVWRARRAR</sequence>
<protein>
    <submittedName>
        <fullName evidence="3">C4-dicarboxylate ABC transporter permease</fullName>
    </submittedName>
</protein>
<feature type="transmembrane region" description="Helical" evidence="1">
    <location>
        <begin position="103"/>
        <end position="129"/>
    </location>
</feature>
<dbReference type="Proteomes" id="UP000652567">
    <property type="component" value="Unassembled WGS sequence"/>
</dbReference>
<feature type="transmembrane region" description="Helical" evidence="1">
    <location>
        <begin position="460"/>
        <end position="484"/>
    </location>
</feature>
<accession>A0A928YV81</accession>
<dbReference type="PANTHER" id="PTHR35342">
    <property type="entry name" value="TRICARBOXYLIC TRANSPORT PROTEIN"/>
    <property type="match status" value="1"/>
</dbReference>
<dbReference type="InterPro" id="IPR002823">
    <property type="entry name" value="DUF112_TM"/>
</dbReference>
<feature type="domain" description="DUF112" evidence="2">
    <location>
        <begin position="15"/>
        <end position="436"/>
    </location>
</feature>
<evidence type="ECO:0000256" key="1">
    <source>
        <dbReference type="SAM" id="Phobius"/>
    </source>
</evidence>
<feature type="transmembrane region" description="Helical" evidence="1">
    <location>
        <begin position="26"/>
        <end position="47"/>
    </location>
</feature>
<name>A0A928YV81_9GAMM</name>
<feature type="transmembrane region" description="Helical" evidence="1">
    <location>
        <begin position="386"/>
        <end position="404"/>
    </location>
</feature>
<dbReference type="RefSeq" id="WP_193910703.1">
    <property type="nucleotide sequence ID" value="NZ_PRDL01000001.1"/>
</dbReference>
<organism evidence="3 4">
    <name type="scientific">Cellvibrio polysaccharolyticus</name>
    <dbReference type="NCBI Taxonomy" id="2082724"/>
    <lineage>
        <taxon>Bacteria</taxon>
        <taxon>Pseudomonadati</taxon>
        <taxon>Pseudomonadota</taxon>
        <taxon>Gammaproteobacteria</taxon>
        <taxon>Cellvibrionales</taxon>
        <taxon>Cellvibrionaceae</taxon>
        <taxon>Cellvibrio</taxon>
    </lineage>
</organism>
<feature type="transmembrane region" description="Helical" evidence="1">
    <location>
        <begin position="411"/>
        <end position="440"/>
    </location>
</feature>
<feature type="transmembrane region" description="Helical" evidence="1">
    <location>
        <begin position="163"/>
        <end position="185"/>
    </location>
</feature>
<feature type="transmembrane region" description="Helical" evidence="1">
    <location>
        <begin position="141"/>
        <end position="157"/>
    </location>
</feature>
<reference evidence="3" key="1">
    <citation type="submission" date="2018-07" db="EMBL/GenBank/DDBJ databases">
        <title>Genome assembly of strain Ka43.</title>
        <authorList>
            <person name="Kukolya J."/>
            <person name="Nagy I."/>
            <person name="Horvath B."/>
            <person name="Toth A."/>
        </authorList>
    </citation>
    <scope>NUCLEOTIDE SEQUENCE</scope>
    <source>
        <strain evidence="3">KB43</strain>
    </source>
</reference>
<evidence type="ECO:0000259" key="2">
    <source>
        <dbReference type="Pfam" id="PF01970"/>
    </source>
</evidence>
<dbReference type="Pfam" id="PF01970">
    <property type="entry name" value="TctA"/>
    <property type="match status" value="1"/>
</dbReference>
<keyword evidence="1" id="KW-0472">Membrane</keyword>
<keyword evidence="4" id="KW-1185">Reference proteome</keyword>